<evidence type="ECO:0000313" key="4">
    <source>
        <dbReference type="Proteomes" id="UP000005221"/>
    </source>
</evidence>
<dbReference type="AlphaFoldDB" id="G8BJ87"/>
<dbReference type="VEuPathDB" id="FungiDB:CPAR2_405060"/>
<dbReference type="EnsemblFungi" id="CPAR2_405060-T">
    <property type="protein sequence ID" value="CPAR2_405060-T-p1"/>
    <property type="gene ID" value="CPAR2_405060"/>
</dbReference>
<reference evidence="4" key="2">
    <citation type="journal article" date="2011" name="BMC Genomics">
        <title>Using RNA-seq to determine the transcriptional landscape and the hypoxic response of the pathogenic yeast Candida parapsilosis.</title>
        <authorList>
            <person name="Guida A."/>
            <person name="Lindstaedt C."/>
            <person name="Maguire S.L."/>
            <person name="Ding C."/>
            <person name="Higgins D.G."/>
            <person name="Corton N.J."/>
            <person name="Berriman M."/>
            <person name="Butler G."/>
        </authorList>
    </citation>
    <scope>GENOME REANNOTATION</scope>
    <source>
        <strain evidence="4">CDC 317 / ATCC MYA-4646</strain>
    </source>
</reference>
<name>G8BJ87_CANPC</name>
<evidence type="ECO:0000313" key="1">
    <source>
        <dbReference type="CGD" id="CAL0000145623"/>
    </source>
</evidence>
<reference evidence="4" key="1">
    <citation type="journal article" date="2009" name="Nature">
        <title>Evolution of pathogenicity and sexual reproduction in eight Candida genomes.</title>
        <authorList>
            <person name="Butler G."/>
            <person name="Rasmussen M.D."/>
            <person name="Lin M.F."/>
            <person name="Santos M.A."/>
            <person name="Sakthikumar S."/>
            <person name="Munro C.A."/>
            <person name="Rheinbay E."/>
            <person name="Grabherr M."/>
            <person name="Forche A."/>
            <person name="Reedy J.L."/>
            <person name="Agrafioti I."/>
            <person name="Arnaud M.B."/>
            <person name="Bates S."/>
            <person name="Brown A.J."/>
            <person name="Brunke S."/>
            <person name="Costanzo M.C."/>
            <person name="Fitzpatrick D.A."/>
            <person name="de Groot P.W."/>
            <person name="Harris D."/>
            <person name="Hoyer L.L."/>
            <person name="Hube B."/>
            <person name="Klis F.M."/>
            <person name="Kodira C."/>
            <person name="Lennard N."/>
            <person name="Logue M.E."/>
            <person name="Martin R."/>
            <person name="Neiman A.M."/>
            <person name="Nikolaou E."/>
            <person name="Quail M.A."/>
            <person name="Quinn J."/>
            <person name="Santos M.C."/>
            <person name="Schmitzberger F.F."/>
            <person name="Sherlock G."/>
            <person name="Shah P."/>
            <person name="Silverstein K.A."/>
            <person name="Skrzypek M.S."/>
            <person name="Soll D."/>
            <person name="Staggs R."/>
            <person name="Stansfield I."/>
            <person name="Stumpf M.P."/>
            <person name="Sudbery P.E."/>
            <person name="Srikantha T."/>
            <person name="Zeng Q."/>
            <person name="Berman J."/>
            <person name="Berriman M."/>
            <person name="Heitman J."/>
            <person name="Gow N.A."/>
            <person name="Lorenz M.C."/>
            <person name="Birren B.W."/>
            <person name="Kellis M."/>
            <person name="Cuomo C.A."/>
        </authorList>
    </citation>
    <scope>NUCLEOTIDE SEQUENCE [LARGE SCALE GENOMIC DNA]</scope>
    <source>
        <strain evidence="4">CDC 317 / ATCC MYA-4646</strain>
    </source>
</reference>
<evidence type="ECO:0000313" key="3">
    <source>
        <dbReference type="EnsemblFungi" id="CPAR2_405060-T-p1"/>
    </source>
</evidence>
<reference evidence="2" key="3">
    <citation type="submission" date="2011-10" db="EMBL/GenBank/DDBJ databases">
        <title>Transcriptional landscape of the pathogenic yeast Candida parapsilosis.</title>
        <authorList>
            <person name="Guida A."/>
            <person name="Lindstaedt C."/>
            <person name="Maguire S.L."/>
            <person name="Ding C."/>
            <person name="Higgins D.G."/>
            <person name="Harris D."/>
            <person name="Berriman M."/>
            <person name="Butler G."/>
        </authorList>
    </citation>
    <scope>NUCLEOTIDE SEQUENCE</scope>
    <source>
        <strain evidence="2">CDC317</strain>
    </source>
</reference>
<dbReference type="Proteomes" id="UP000005221">
    <property type="component" value="Chromosome 4"/>
</dbReference>
<dbReference type="EMBL" id="HE605208">
    <property type="protein sequence ID" value="CCE44702.1"/>
    <property type="molecule type" value="Genomic_DNA"/>
</dbReference>
<organism evidence="2 4">
    <name type="scientific">Candida parapsilosis (strain CDC 317 / ATCC MYA-4646)</name>
    <name type="common">Yeast</name>
    <name type="synonym">Monilia parapsilosis</name>
    <dbReference type="NCBI Taxonomy" id="578454"/>
    <lineage>
        <taxon>Eukaryota</taxon>
        <taxon>Fungi</taxon>
        <taxon>Dikarya</taxon>
        <taxon>Ascomycota</taxon>
        <taxon>Saccharomycotina</taxon>
        <taxon>Pichiomycetes</taxon>
        <taxon>Debaryomycetaceae</taxon>
        <taxon>Candida/Lodderomyces clade</taxon>
        <taxon>Candida</taxon>
    </lineage>
</organism>
<keyword evidence="4" id="KW-1185">Reference proteome</keyword>
<reference evidence="3" key="4">
    <citation type="submission" date="2025-05" db="UniProtKB">
        <authorList>
            <consortium name="EnsemblFungi"/>
        </authorList>
    </citation>
    <scope>IDENTIFICATION</scope>
</reference>
<evidence type="ECO:0000313" key="2">
    <source>
        <dbReference type="EMBL" id="CCE44702.1"/>
    </source>
</evidence>
<dbReference type="CGD" id="CAL0000145623">
    <property type="gene designation" value="CPAR2_405060"/>
</dbReference>
<accession>A0AAJ8W383</accession>
<proteinExistence type="predicted"/>
<sequence>MNDNYAKELDNLRKLRATLQAVKESTDKILQDVETVYKNNNPQLLQQSKDLDQTINKVIN</sequence>
<gene>
    <name evidence="1 2" type="ordered locus">CPAR2_405060</name>
</gene>
<accession>G8BJ87</accession>
<protein>
    <submittedName>
        <fullName evidence="2 3">Uncharacterized protein</fullName>
    </submittedName>
</protein>